<sequence>MSVDSGFNSSGQNGDTICLSMVWADSDKRWRLERIGDATGADDAAEKINHLTLQLNMAQTETNEKYSALIRAQEKLGKKEAELTVKEEELVQKNVELLEAENKLKAKDEDLIGKEDQLAHMGDQLTSREGELARAQKVIEEKDAEIVKLIEQLAANEREMKRRYEELWVEHRIKLEKDRELSNREGAAEKIQTDNAVNHMLEKQPIAAPTQKTNNDNTHGVTWSKRAGEQSVISGGGSRAITTSRSTGLDVKLAGLGWDFDDS</sequence>
<evidence type="ECO:0000313" key="3">
    <source>
        <dbReference type="EMBL" id="CEL60455.1"/>
    </source>
</evidence>
<dbReference type="Proteomes" id="UP000059188">
    <property type="component" value="Unassembled WGS sequence"/>
</dbReference>
<dbReference type="AlphaFoldDB" id="A0A0B7FRZ6"/>
<keyword evidence="4" id="KW-1185">Reference proteome</keyword>
<accession>A0A0B7FRZ6</accession>
<evidence type="ECO:0000256" key="2">
    <source>
        <dbReference type="SAM" id="MobiDB-lite"/>
    </source>
</evidence>
<evidence type="ECO:0000313" key="4">
    <source>
        <dbReference type="Proteomes" id="UP000059188"/>
    </source>
</evidence>
<dbReference type="EMBL" id="LN679575">
    <property type="protein sequence ID" value="CEL60455.1"/>
    <property type="molecule type" value="Genomic_DNA"/>
</dbReference>
<reference evidence="3 4" key="1">
    <citation type="submission" date="2014-11" db="EMBL/GenBank/DDBJ databases">
        <authorList>
            <person name="Wibberg Daniel"/>
        </authorList>
    </citation>
    <scope>NUCLEOTIDE SEQUENCE [LARGE SCALE GENOMIC DNA]</scope>
    <source>
        <strain evidence="3">Rhizoctonia solani AG1-IB 7/3/14</strain>
    </source>
</reference>
<name>A0A0B7FRZ6_THACB</name>
<feature type="region of interest" description="Disordered" evidence="2">
    <location>
        <begin position="221"/>
        <end position="241"/>
    </location>
</feature>
<organism evidence="3 4">
    <name type="scientific">Thanatephorus cucumeris (strain AG1-IB / isolate 7/3/14)</name>
    <name type="common">Lettuce bottom rot fungus</name>
    <name type="synonym">Rhizoctonia solani</name>
    <dbReference type="NCBI Taxonomy" id="1108050"/>
    <lineage>
        <taxon>Eukaryota</taxon>
        <taxon>Fungi</taxon>
        <taxon>Dikarya</taxon>
        <taxon>Basidiomycota</taxon>
        <taxon>Agaricomycotina</taxon>
        <taxon>Agaricomycetes</taxon>
        <taxon>Cantharellales</taxon>
        <taxon>Ceratobasidiaceae</taxon>
        <taxon>Rhizoctonia</taxon>
        <taxon>Rhizoctonia solani AG-1</taxon>
    </lineage>
</organism>
<proteinExistence type="predicted"/>
<feature type="coiled-coil region" evidence="1">
    <location>
        <begin position="41"/>
        <end position="159"/>
    </location>
</feature>
<evidence type="ECO:0000256" key="1">
    <source>
        <dbReference type="SAM" id="Coils"/>
    </source>
</evidence>
<gene>
    <name evidence="3" type="ORF">RSOLAG1IB_12360</name>
</gene>
<keyword evidence="1" id="KW-0175">Coiled coil</keyword>
<protein>
    <submittedName>
        <fullName evidence="3">Uncharacterized protein</fullName>
    </submittedName>
</protein>